<dbReference type="EMBL" id="FOBC01000007">
    <property type="protein sequence ID" value="SEL16205.1"/>
    <property type="molecule type" value="Genomic_DNA"/>
</dbReference>
<evidence type="ECO:0000256" key="10">
    <source>
        <dbReference type="ARBA" id="ARBA00023004"/>
    </source>
</evidence>
<dbReference type="AlphaFoldDB" id="A0A1H7MZR2"/>
<evidence type="ECO:0000256" key="4">
    <source>
        <dbReference type="ARBA" id="ARBA00011245"/>
    </source>
</evidence>
<comment type="similarity">
    <text evidence="3 14">Belongs to the anaerobic coproporphyrinogen-III oxidase family.</text>
</comment>
<dbReference type="InterPro" id="IPR006638">
    <property type="entry name" value="Elp3/MiaA/NifB-like_rSAM"/>
</dbReference>
<comment type="pathway">
    <text evidence="2 14">Porphyrin-containing compound metabolism; protoporphyrin-IX biosynthesis; protoporphyrinogen-IX from coproporphyrinogen-III (AdoMet route): step 1/1.</text>
</comment>
<keyword evidence="9 14" id="KW-0560">Oxidoreductase</keyword>
<dbReference type="GO" id="GO:0004109">
    <property type="term" value="F:coproporphyrinogen oxidase activity"/>
    <property type="evidence" value="ECO:0007669"/>
    <property type="project" value="InterPro"/>
</dbReference>
<dbReference type="InterPro" id="IPR004558">
    <property type="entry name" value="Coprogen_oxidase_HemN"/>
</dbReference>
<sequence>MPARAVVDDRPRGTGLIHDAGLLHRHGGGPRYAGYPSADSLTTGLSEAELTAALARSNASGKNLSLYVQVPFCRHSCHHCACIRVPAENSWRAEPYLSRLDREMVLTSRHLEGTREISQLHWGGTPTFLTLYQMSDLVDRLDARFGLSSSRQRDYSIKIDPRETDVFTLRHLQALGFNRLNLSVLDLDPRVQHAINRFQPRARTEQLIDEAHRLGFRSLGMELMQGLPGQTRESFTGTLEQVVAMAPARLSLSHYDHQPKRFAAQHQIRAEDLPRADEQLAILHNALSILADAGYVHIGMAHFTRPEDPLAIAQAQGQLSRNLNGYSALPPCDHLGLGVGALSRLGNIATRNPMTLGDYEARLDAGQLPVERGLRLTDDDRLRARAIERLMCDMHLDLAILGQEFGLDASKHLSDALSRLALAQHDGLVMRHEERLEVTPAGRLLVHRLAAAFDARAA</sequence>
<dbReference type="Gene3D" id="3.30.750.200">
    <property type="match status" value="1"/>
</dbReference>
<keyword evidence="8 14" id="KW-0479">Metal-binding</keyword>
<comment type="catalytic activity">
    <reaction evidence="13 14">
        <text>coproporphyrinogen III + 2 S-adenosyl-L-methionine = protoporphyrinogen IX + 2 5'-deoxyadenosine + 2 L-methionine + 2 CO2</text>
        <dbReference type="Rhea" id="RHEA:15425"/>
        <dbReference type="ChEBI" id="CHEBI:16526"/>
        <dbReference type="ChEBI" id="CHEBI:17319"/>
        <dbReference type="ChEBI" id="CHEBI:57307"/>
        <dbReference type="ChEBI" id="CHEBI:57309"/>
        <dbReference type="ChEBI" id="CHEBI:57844"/>
        <dbReference type="ChEBI" id="CHEBI:59789"/>
        <dbReference type="EC" id="1.3.98.3"/>
    </reaction>
</comment>
<dbReference type="RefSeq" id="WP_089712155.1">
    <property type="nucleotide sequence ID" value="NZ_FOBC01000007.1"/>
</dbReference>
<dbReference type="GO" id="GO:0006782">
    <property type="term" value="P:protoporphyrinogen IX biosynthetic process"/>
    <property type="evidence" value="ECO:0007669"/>
    <property type="project" value="UniProtKB-UniPathway"/>
</dbReference>
<organism evidence="18 19">
    <name type="scientific">Halomonas daqiaonensis</name>
    <dbReference type="NCBI Taxonomy" id="650850"/>
    <lineage>
        <taxon>Bacteria</taxon>
        <taxon>Pseudomonadati</taxon>
        <taxon>Pseudomonadota</taxon>
        <taxon>Gammaproteobacteria</taxon>
        <taxon>Oceanospirillales</taxon>
        <taxon>Halomonadaceae</taxon>
        <taxon>Halomonas</taxon>
    </lineage>
</organism>
<evidence type="ECO:0000256" key="15">
    <source>
        <dbReference type="PIRSR" id="PIRSR000167-1"/>
    </source>
</evidence>
<keyword evidence="11 14" id="KW-0411">Iron-sulfur</keyword>
<dbReference type="PROSITE" id="PS51918">
    <property type="entry name" value="RADICAL_SAM"/>
    <property type="match status" value="1"/>
</dbReference>
<dbReference type="PANTHER" id="PTHR13932:SF6">
    <property type="entry name" value="OXYGEN-INDEPENDENT COPROPORPHYRINOGEN III OXIDASE"/>
    <property type="match status" value="1"/>
</dbReference>
<dbReference type="PANTHER" id="PTHR13932">
    <property type="entry name" value="COPROPORPHYRINIGEN III OXIDASE"/>
    <property type="match status" value="1"/>
</dbReference>
<evidence type="ECO:0000256" key="14">
    <source>
        <dbReference type="PIRNR" id="PIRNR000167"/>
    </source>
</evidence>
<gene>
    <name evidence="18" type="ORF">SAMN04488129_107106</name>
</gene>
<keyword evidence="6 14" id="KW-0963">Cytoplasm</keyword>
<keyword evidence="19" id="KW-1185">Reference proteome</keyword>
<reference evidence="19" key="1">
    <citation type="submission" date="2016-10" db="EMBL/GenBank/DDBJ databases">
        <authorList>
            <person name="Varghese N."/>
            <person name="Submissions S."/>
        </authorList>
    </citation>
    <scope>NUCLEOTIDE SEQUENCE [LARGE SCALE GENOMIC DNA]</scope>
    <source>
        <strain evidence="19">CGMCC 1.9150</strain>
    </source>
</reference>
<evidence type="ECO:0000256" key="11">
    <source>
        <dbReference type="ARBA" id="ARBA00023014"/>
    </source>
</evidence>
<comment type="subcellular location">
    <subcellularLocation>
        <location evidence="1 14">Cytoplasm</location>
    </subcellularLocation>
</comment>
<evidence type="ECO:0000256" key="1">
    <source>
        <dbReference type="ARBA" id="ARBA00004496"/>
    </source>
</evidence>
<evidence type="ECO:0000256" key="9">
    <source>
        <dbReference type="ARBA" id="ARBA00023002"/>
    </source>
</evidence>
<protein>
    <recommendedName>
        <fullName evidence="14">Coproporphyrinogen-III oxidase</fullName>
        <ecNumber evidence="14">1.3.98.3</ecNumber>
    </recommendedName>
</protein>
<evidence type="ECO:0000256" key="16">
    <source>
        <dbReference type="PIRSR" id="PIRSR000167-2"/>
    </source>
</evidence>
<evidence type="ECO:0000259" key="17">
    <source>
        <dbReference type="PROSITE" id="PS51918"/>
    </source>
</evidence>
<dbReference type="GO" id="GO:0051539">
    <property type="term" value="F:4 iron, 4 sulfur cluster binding"/>
    <property type="evidence" value="ECO:0007669"/>
    <property type="project" value="UniProtKB-KW"/>
</dbReference>
<evidence type="ECO:0000256" key="7">
    <source>
        <dbReference type="ARBA" id="ARBA00022691"/>
    </source>
</evidence>
<dbReference type="PIRSF" id="PIRSF000167">
    <property type="entry name" value="HemN"/>
    <property type="match status" value="1"/>
</dbReference>
<evidence type="ECO:0000256" key="12">
    <source>
        <dbReference type="ARBA" id="ARBA00023244"/>
    </source>
</evidence>
<feature type="binding site" evidence="15">
    <location>
        <position position="197"/>
    </location>
    <ligand>
        <name>S-adenosyl-L-methionine</name>
        <dbReference type="ChEBI" id="CHEBI:59789"/>
        <label>2</label>
    </ligand>
</feature>
<dbReference type="NCBIfam" id="TIGR00538">
    <property type="entry name" value="hemN"/>
    <property type="match status" value="1"/>
</dbReference>
<keyword evidence="5 14" id="KW-0004">4Fe-4S</keyword>
<dbReference type="STRING" id="650850.SAMN04488129_107106"/>
<evidence type="ECO:0000256" key="2">
    <source>
        <dbReference type="ARBA" id="ARBA00004785"/>
    </source>
</evidence>
<feature type="binding site" evidence="16">
    <location>
        <position position="80"/>
    </location>
    <ligand>
        <name>[4Fe-4S] cluster</name>
        <dbReference type="ChEBI" id="CHEBI:49883"/>
        <note>4Fe-4S-S-AdoMet</note>
    </ligand>
</feature>
<dbReference type="GO" id="GO:0005737">
    <property type="term" value="C:cytoplasm"/>
    <property type="evidence" value="ECO:0007669"/>
    <property type="project" value="UniProtKB-SubCell"/>
</dbReference>
<keyword evidence="12 14" id="KW-0627">Porphyrin biosynthesis</keyword>
<comment type="cofactor">
    <cofactor evidence="14 16">
        <name>[4Fe-4S] cluster</name>
        <dbReference type="ChEBI" id="CHEBI:49883"/>
    </cofactor>
    <text evidence="14 16">Binds 1 [4Fe-4S] cluster. The cluster is coordinated with 3 cysteines and an exchangeable S-adenosyl-L-methionine.</text>
</comment>
<keyword evidence="10 14" id="KW-0408">Iron</keyword>
<feature type="domain" description="Radical SAM core" evidence="17">
    <location>
        <begin position="58"/>
        <end position="290"/>
    </location>
</feature>
<dbReference type="EC" id="1.3.98.3" evidence="14"/>
<dbReference type="InterPro" id="IPR058240">
    <property type="entry name" value="rSAM_sf"/>
</dbReference>
<dbReference type="UniPathway" id="UPA00251">
    <property type="reaction ID" value="UER00323"/>
</dbReference>
<dbReference type="Proteomes" id="UP000198807">
    <property type="component" value="Unassembled WGS sequence"/>
</dbReference>
<name>A0A1H7MZR2_9GAMM</name>
<accession>A0A1H7MZR2</accession>
<comment type="subunit">
    <text evidence="4">Monomer.</text>
</comment>
<evidence type="ECO:0000256" key="6">
    <source>
        <dbReference type="ARBA" id="ARBA00022490"/>
    </source>
</evidence>
<feature type="binding site" evidence="16">
    <location>
        <position position="73"/>
    </location>
    <ligand>
        <name>[4Fe-4S] cluster</name>
        <dbReference type="ChEBI" id="CHEBI:49883"/>
        <note>4Fe-4S-S-AdoMet</note>
    </ligand>
</feature>
<dbReference type="InterPro" id="IPR034505">
    <property type="entry name" value="Coproporphyrinogen-III_oxidase"/>
</dbReference>
<evidence type="ECO:0000256" key="3">
    <source>
        <dbReference type="ARBA" id="ARBA00005493"/>
    </source>
</evidence>
<evidence type="ECO:0000313" key="19">
    <source>
        <dbReference type="Proteomes" id="UP000198807"/>
    </source>
</evidence>
<evidence type="ECO:0000256" key="5">
    <source>
        <dbReference type="ARBA" id="ARBA00022485"/>
    </source>
</evidence>
<dbReference type="Gene3D" id="1.10.10.920">
    <property type="match status" value="1"/>
</dbReference>
<evidence type="ECO:0000256" key="13">
    <source>
        <dbReference type="ARBA" id="ARBA00048321"/>
    </source>
</evidence>
<dbReference type="Pfam" id="PF04055">
    <property type="entry name" value="Radical_SAM"/>
    <property type="match status" value="1"/>
</dbReference>
<dbReference type="GO" id="GO:0046872">
    <property type="term" value="F:metal ion binding"/>
    <property type="evidence" value="ECO:0007669"/>
    <property type="project" value="UniProtKB-KW"/>
</dbReference>
<feature type="binding site" evidence="16">
    <location>
        <position position="77"/>
    </location>
    <ligand>
        <name>[4Fe-4S] cluster</name>
        <dbReference type="ChEBI" id="CHEBI:49883"/>
        <note>4Fe-4S-S-AdoMet</note>
    </ligand>
</feature>
<dbReference type="SMART" id="SM00729">
    <property type="entry name" value="Elp3"/>
    <property type="match status" value="1"/>
</dbReference>
<dbReference type="SUPFAM" id="SSF102114">
    <property type="entry name" value="Radical SAM enzymes"/>
    <property type="match status" value="1"/>
</dbReference>
<dbReference type="GO" id="GO:0051989">
    <property type="term" value="F:coproporphyrinogen dehydrogenase activity"/>
    <property type="evidence" value="ECO:0007669"/>
    <property type="project" value="UniProtKB-EC"/>
</dbReference>
<feature type="binding site" evidence="15">
    <location>
        <begin position="124"/>
        <end position="125"/>
    </location>
    <ligand>
        <name>S-adenosyl-L-methionine</name>
        <dbReference type="ChEBI" id="CHEBI:59789"/>
        <label>2</label>
    </ligand>
</feature>
<dbReference type="OrthoDB" id="9808022at2"/>
<dbReference type="InterPro" id="IPR010723">
    <property type="entry name" value="HemN_C"/>
</dbReference>
<dbReference type="Pfam" id="PF06969">
    <property type="entry name" value="HemN_C"/>
    <property type="match status" value="1"/>
</dbReference>
<dbReference type="SFLD" id="SFLDS00029">
    <property type="entry name" value="Radical_SAM"/>
    <property type="match status" value="1"/>
</dbReference>
<dbReference type="InterPro" id="IPR007197">
    <property type="entry name" value="rSAM"/>
</dbReference>
<keyword evidence="7 14" id="KW-0949">S-adenosyl-L-methionine</keyword>
<evidence type="ECO:0000256" key="8">
    <source>
        <dbReference type="ARBA" id="ARBA00022723"/>
    </source>
</evidence>
<evidence type="ECO:0000313" key="18">
    <source>
        <dbReference type="EMBL" id="SEL16205.1"/>
    </source>
</evidence>
<dbReference type="SFLD" id="SFLDG01065">
    <property type="entry name" value="anaerobic_coproporphyrinogen-I"/>
    <property type="match status" value="1"/>
</dbReference>
<feature type="binding site" evidence="15">
    <location>
        <position position="67"/>
    </location>
    <ligand>
        <name>S-adenosyl-L-methionine</name>
        <dbReference type="ChEBI" id="CHEBI:59789"/>
        <label>1</label>
    </ligand>
</feature>
<proteinExistence type="inferred from homology"/>